<reference evidence="1" key="1">
    <citation type="submission" date="2021-02" db="EMBL/GenBank/DDBJ databases">
        <title>Natronoglycomyces albus gen. nov., sp. nov, a haloalkaliphilic actinobacterium from a soda solonchak soil.</title>
        <authorList>
            <person name="Sorokin D.Y."/>
            <person name="Khijniak T.V."/>
            <person name="Zakharycheva A.P."/>
            <person name="Boueva O.V."/>
            <person name="Ariskina E.V."/>
            <person name="Hahnke R.L."/>
            <person name="Bunk B."/>
            <person name="Sproer C."/>
            <person name="Schumann P."/>
            <person name="Evtushenko L.I."/>
            <person name="Kublanov I.V."/>
        </authorList>
    </citation>
    <scope>NUCLEOTIDE SEQUENCE</scope>
    <source>
        <strain evidence="1">DSM 106290</strain>
    </source>
</reference>
<keyword evidence="2" id="KW-1185">Reference proteome</keyword>
<dbReference type="Gene3D" id="3.30.70.1120">
    <property type="entry name" value="TT1725-like"/>
    <property type="match status" value="1"/>
</dbReference>
<dbReference type="SUPFAM" id="SSF103007">
    <property type="entry name" value="Hypothetical protein TT1725"/>
    <property type="match status" value="1"/>
</dbReference>
<dbReference type="PANTHER" id="PTHR36441:SF1">
    <property type="entry name" value="DUF503 DOMAIN-CONTAINING PROTEIN"/>
    <property type="match status" value="1"/>
</dbReference>
<sequence length="99" mass="10932">MFCGTLECDLMLPSDARSLKAKRSYVRPIIASLRKYDVAVAEVGHLARHGRTAIGVAAVAADHQHVSELLDSCEHHLTGRPEVEILSVKRRIIGPEDFE</sequence>
<dbReference type="PANTHER" id="PTHR36441">
    <property type="entry name" value="HYPOTHETICAL CYTOSOLIC PROTEIN"/>
    <property type="match status" value="1"/>
</dbReference>
<dbReference type="AlphaFoldDB" id="A0A895XSE6"/>
<dbReference type="InterPro" id="IPR036746">
    <property type="entry name" value="TT1725-like_sf"/>
</dbReference>
<proteinExistence type="predicted"/>
<accession>A0A895XSE6</accession>
<evidence type="ECO:0000313" key="1">
    <source>
        <dbReference type="EMBL" id="QSB06249.1"/>
    </source>
</evidence>
<name>A0A895XSE6_9ACTN</name>
<dbReference type="InterPro" id="IPR007546">
    <property type="entry name" value="DUF503"/>
</dbReference>
<dbReference type="Proteomes" id="UP000662939">
    <property type="component" value="Chromosome"/>
</dbReference>
<organism evidence="1 2">
    <name type="scientific">Natronoglycomyces albus</name>
    <dbReference type="NCBI Taxonomy" id="2811108"/>
    <lineage>
        <taxon>Bacteria</taxon>
        <taxon>Bacillati</taxon>
        <taxon>Actinomycetota</taxon>
        <taxon>Actinomycetes</taxon>
        <taxon>Glycomycetales</taxon>
        <taxon>Glycomycetaceae</taxon>
        <taxon>Natronoglycomyces</taxon>
    </lineage>
</organism>
<evidence type="ECO:0000313" key="2">
    <source>
        <dbReference type="Proteomes" id="UP000662939"/>
    </source>
</evidence>
<gene>
    <name evidence="1" type="ORF">JQS30_04900</name>
</gene>
<dbReference type="Pfam" id="PF04456">
    <property type="entry name" value="DUF503"/>
    <property type="match status" value="1"/>
</dbReference>
<dbReference type="KEGG" id="nav:JQS30_04900"/>
<dbReference type="EMBL" id="CP070496">
    <property type="protein sequence ID" value="QSB06249.1"/>
    <property type="molecule type" value="Genomic_DNA"/>
</dbReference>
<dbReference type="RefSeq" id="WP_213172258.1">
    <property type="nucleotide sequence ID" value="NZ_CP070496.1"/>
</dbReference>
<protein>
    <submittedName>
        <fullName evidence="1">DUF503 domain-containing protein</fullName>
    </submittedName>
</protein>